<evidence type="ECO:0000256" key="3">
    <source>
        <dbReference type="ARBA" id="ARBA00022448"/>
    </source>
</evidence>
<keyword evidence="3" id="KW-0813">Transport</keyword>
<evidence type="ECO:0000256" key="10">
    <source>
        <dbReference type="ARBA" id="ARBA00023136"/>
    </source>
</evidence>
<feature type="transmembrane region" description="Helical" evidence="13">
    <location>
        <begin position="54"/>
        <end position="73"/>
    </location>
</feature>
<evidence type="ECO:0000256" key="7">
    <source>
        <dbReference type="ARBA" id="ARBA00022958"/>
    </source>
</evidence>
<keyword evidence="10 13" id="KW-0472">Membrane</keyword>
<keyword evidence="8 13" id="KW-1133">Transmembrane helix</keyword>
<feature type="transmembrane region" description="Helical" evidence="13">
    <location>
        <begin position="217"/>
        <end position="234"/>
    </location>
</feature>
<evidence type="ECO:0000256" key="12">
    <source>
        <dbReference type="ARBA" id="ARBA00034430"/>
    </source>
</evidence>
<evidence type="ECO:0000256" key="5">
    <source>
        <dbReference type="ARBA" id="ARBA00022692"/>
    </source>
</evidence>
<comment type="catalytic activity">
    <reaction evidence="12">
        <text>K(+)(in) = K(+)(out)</text>
        <dbReference type="Rhea" id="RHEA:29463"/>
        <dbReference type="ChEBI" id="CHEBI:29103"/>
    </reaction>
</comment>
<evidence type="ECO:0000256" key="6">
    <source>
        <dbReference type="ARBA" id="ARBA00022826"/>
    </source>
</evidence>
<keyword evidence="5 13" id="KW-0812">Transmembrane</keyword>
<name>A0ABM7Q5L2_9GAMM</name>
<feature type="transmembrane region" description="Helical" evidence="13">
    <location>
        <begin position="94"/>
        <end position="118"/>
    </location>
</feature>
<accession>A0ABM7Q5L2</accession>
<dbReference type="Proteomes" id="UP000681317">
    <property type="component" value="Chromosome"/>
</dbReference>
<evidence type="ECO:0000256" key="2">
    <source>
        <dbReference type="ARBA" id="ARBA00006920"/>
    </source>
</evidence>
<feature type="transmembrane region" description="Helical" evidence="13">
    <location>
        <begin position="22"/>
        <end position="42"/>
    </location>
</feature>
<organism evidence="14 15">
    <name type="scientific">Noviluteimonas caseinilytica</name>
    <dbReference type="NCBI Taxonomy" id="2675101"/>
    <lineage>
        <taxon>Bacteria</taxon>
        <taxon>Pseudomonadati</taxon>
        <taxon>Pseudomonadota</taxon>
        <taxon>Gammaproteobacteria</taxon>
        <taxon>Lysobacterales</taxon>
        <taxon>Lysobacteraceae</taxon>
        <taxon>Noviluteimonas</taxon>
    </lineage>
</organism>
<keyword evidence="6" id="KW-0631">Potassium channel</keyword>
<evidence type="ECO:0000256" key="8">
    <source>
        <dbReference type="ARBA" id="ARBA00022989"/>
    </source>
</evidence>
<dbReference type="InterPro" id="IPR010617">
    <property type="entry name" value="TMEM175-like"/>
</dbReference>
<gene>
    <name evidence="14" type="ORF">LYSCAS_16050</name>
</gene>
<dbReference type="EMBL" id="AP024545">
    <property type="protein sequence ID" value="BCT92581.1"/>
    <property type="molecule type" value="Genomic_DNA"/>
</dbReference>
<reference evidence="14 15" key="1">
    <citation type="submission" date="2021-03" db="EMBL/GenBank/DDBJ databases">
        <title>Complete Genome Sequences of Two Lysobacter Strains Isolated from Sea Water (Lysobacter caseinilyticus) and Soil (Lysobacter helvus) in South Korea.</title>
        <authorList>
            <person name="Watanabe Y."/>
            <person name="Arakawa K."/>
        </authorList>
    </citation>
    <scope>NUCLEOTIDE SEQUENCE [LARGE SCALE GENOMIC DNA]</scope>
    <source>
        <strain evidence="14 15">KVB24</strain>
    </source>
</reference>
<keyword evidence="11" id="KW-0407">Ion channel</keyword>
<evidence type="ECO:0000313" key="14">
    <source>
        <dbReference type="EMBL" id="BCT92581.1"/>
    </source>
</evidence>
<evidence type="ECO:0000256" key="1">
    <source>
        <dbReference type="ARBA" id="ARBA00004141"/>
    </source>
</evidence>
<dbReference type="RefSeq" id="WP_213433367.1">
    <property type="nucleotide sequence ID" value="NZ_AP024545.1"/>
</dbReference>
<protein>
    <recommendedName>
        <fullName evidence="16">DUF1211 domain-containing protein</fullName>
    </recommendedName>
</protein>
<keyword evidence="4" id="KW-0633">Potassium transport</keyword>
<dbReference type="Pfam" id="PF06736">
    <property type="entry name" value="TMEM175"/>
    <property type="match status" value="1"/>
</dbReference>
<evidence type="ECO:0000313" key="15">
    <source>
        <dbReference type="Proteomes" id="UP000681317"/>
    </source>
</evidence>
<feature type="transmembrane region" description="Helical" evidence="13">
    <location>
        <begin position="138"/>
        <end position="157"/>
    </location>
</feature>
<keyword evidence="9" id="KW-0406">Ion transport</keyword>
<evidence type="ECO:0000256" key="4">
    <source>
        <dbReference type="ARBA" id="ARBA00022538"/>
    </source>
</evidence>
<proteinExistence type="inferred from homology"/>
<sequence>MDLSPLPVEDGFRLRGQSVTRLETFVDAAFAFSLTLLVIFYNELPDTVAELREALRRVPTFAACFALLALFWTAHNRWSRRFGLEDAKSTVLSLSFVLVVLVYVYPLRMVTSSGLSLLTHGFVPSELGIDHAHWMLDLQTAFMVYGAGFAALSWILWRLNAHALRRADFLELDAGERFRTQSEIGAYALMTASAAASVVLSMFLLVAPPWFLNNLTVGGPMWLYSIMGFGLWAYRARRDRMARA</sequence>
<evidence type="ECO:0008006" key="16">
    <source>
        <dbReference type="Google" id="ProtNLM"/>
    </source>
</evidence>
<comment type="subcellular location">
    <subcellularLocation>
        <location evidence="1">Membrane</location>
        <topology evidence="1">Multi-pass membrane protein</topology>
    </subcellularLocation>
</comment>
<keyword evidence="15" id="KW-1185">Reference proteome</keyword>
<evidence type="ECO:0000256" key="9">
    <source>
        <dbReference type="ARBA" id="ARBA00023065"/>
    </source>
</evidence>
<keyword evidence="7" id="KW-0630">Potassium</keyword>
<feature type="transmembrane region" description="Helical" evidence="13">
    <location>
        <begin position="187"/>
        <end position="211"/>
    </location>
</feature>
<comment type="similarity">
    <text evidence="2">Belongs to the TMEM175 family.</text>
</comment>
<evidence type="ECO:0000256" key="13">
    <source>
        <dbReference type="SAM" id="Phobius"/>
    </source>
</evidence>
<evidence type="ECO:0000256" key="11">
    <source>
        <dbReference type="ARBA" id="ARBA00023303"/>
    </source>
</evidence>